<feature type="domain" description="Heterokaryon incompatibility" evidence="1">
    <location>
        <begin position="231"/>
        <end position="365"/>
    </location>
</feature>
<dbReference type="AlphaFoldDB" id="A0A6A6R6I7"/>
<keyword evidence="3" id="KW-1185">Reference proteome</keyword>
<dbReference type="PANTHER" id="PTHR33112">
    <property type="entry name" value="DOMAIN PROTEIN, PUTATIVE-RELATED"/>
    <property type="match status" value="1"/>
</dbReference>
<dbReference type="OrthoDB" id="5428863at2759"/>
<gene>
    <name evidence="2" type="ORF">BU16DRAFT_534606</name>
</gene>
<organism evidence="2 3">
    <name type="scientific">Lophium mytilinum</name>
    <dbReference type="NCBI Taxonomy" id="390894"/>
    <lineage>
        <taxon>Eukaryota</taxon>
        <taxon>Fungi</taxon>
        <taxon>Dikarya</taxon>
        <taxon>Ascomycota</taxon>
        <taxon>Pezizomycotina</taxon>
        <taxon>Dothideomycetes</taxon>
        <taxon>Pleosporomycetidae</taxon>
        <taxon>Mytilinidiales</taxon>
        <taxon>Mytilinidiaceae</taxon>
        <taxon>Lophium</taxon>
    </lineage>
</organism>
<protein>
    <submittedName>
        <fullName evidence="2">HET-domain-containing protein</fullName>
    </submittedName>
</protein>
<proteinExistence type="predicted"/>
<evidence type="ECO:0000259" key="1">
    <source>
        <dbReference type="Pfam" id="PF06985"/>
    </source>
</evidence>
<dbReference type="InterPro" id="IPR010730">
    <property type="entry name" value="HET"/>
</dbReference>
<reference evidence="2" key="1">
    <citation type="journal article" date="2020" name="Stud. Mycol.">
        <title>101 Dothideomycetes genomes: a test case for predicting lifestyles and emergence of pathogens.</title>
        <authorList>
            <person name="Haridas S."/>
            <person name="Albert R."/>
            <person name="Binder M."/>
            <person name="Bloem J."/>
            <person name="Labutti K."/>
            <person name="Salamov A."/>
            <person name="Andreopoulos B."/>
            <person name="Baker S."/>
            <person name="Barry K."/>
            <person name="Bills G."/>
            <person name="Bluhm B."/>
            <person name="Cannon C."/>
            <person name="Castanera R."/>
            <person name="Culley D."/>
            <person name="Daum C."/>
            <person name="Ezra D."/>
            <person name="Gonzalez J."/>
            <person name="Henrissat B."/>
            <person name="Kuo A."/>
            <person name="Liang C."/>
            <person name="Lipzen A."/>
            <person name="Lutzoni F."/>
            <person name="Magnuson J."/>
            <person name="Mondo S."/>
            <person name="Nolan M."/>
            <person name="Ohm R."/>
            <person name="Pangilinan J."/>
            <person name="Park H.-J."/>
            <person name="Ramirez L."/>
            <person name="Alfaro M."/>
            <person name="Sun H."/>
            <person name="Tritt A."/>
            <person name="Yoshinaga Y."/>
            <person name="Zwiers L.-H."/>
            <person name="Turgeon B."/>
            <person name="Goodwin S."/>
            <person name="Spatafora J."/>
            <person name="Crous P."/>
            <person name="Grigoriev I."/>
        </authorList>
    </citation>
    <scope>NUCLEOTIDE SEQUENCE</scope>
    <source>
        <strain evidence="2">CBS 269.34</strain>
    </source>
</reference>
<evidence type="ECO:0000313" key="3">
    <source>
        <dbReference type="Proteomes" id="UP000799750"/>
    </source>
</evidence>
<accession>A0A6A6R6I7</accession>
<name>A0A6A6R6I7_9PEZI</name>
<dbReference type="PANTHER" id="PTHR33112:SF1">
    <property type="entry name" value="HETEROKARYON INCOMPATIBILITY DOMAIN-CONTAINING PROTEIN"/>
    <property type="match status" value="1"/>
</dbReference>
<dbReference type="Pfam" id="PF06985">
    <property type="entry name" value="HET"/>
    <property type="match status" value="1"/>
</dbReference>
<evidence type="ECO:0000313" key="2">
    <source>
        <dbReference type="EMBL" id="KAF2499964.1"/>
    </source>
</evidence>
<dbReference type="Proteomes" id="UP000799750">
    <property type="component" value="Unassembled WGS sequence"/>
</dbReference>
<dbReference type="EMBL" id="MU004183">
    <property type="protein sequence ID" value="KAF2499964.1"/>
    <property type="molecule type" value="Genomic_DNA"/>
</dbReference>
<sequence length="712" mass="81040">MSLWKKLLHRRIIKKNTTSNTPLPGSDAGAAHICKGCRQIDFQEVFDLSAAELRDAADAGILIARIPRRRLAAPKVERTDCAMCRTFHQSRRTWRDENNFFKAWRQGRFYELRVYSLLQVHTNLHDIIVPRMVIPRDCPVMAVRLPGDLPVSHFNAISYLFCQKGAQESGQMAIFQPLKCQADLSVIGEWLNYCASNHANICCSIERQVEGLKVIDCVSRTVVTAPAECHYAALSYVWGNVKMPVLLEGVGLPRELPRTIADAVAVCRFLGFYLWVDSLCIDQGNSTEVHDQVEKMGNIYQGASFTIISTAGKDADAGLPGVNNTERTAVPGAMVRDVHVFSTGHNQRHEIENSIWRQRGWTFQEEIFSRRRVIFTKEKIFFECHGMRSHECLRFGPDLIPTDSIGGRVLKDSRLDAPGIDCAWDSLQNYLKYVEDYSGRHLTFDADALRAFAGVMNHFAAARYPISQVWGMPFLKSCEAGDVLHAFLAGFAWYHPEPGFYNPYNDPTFRRADIPSWTWAGWKGGRQHWRSTSASKKDLEFATSKLWFEHEAHRLETHQSFFARASSTPADIQYPKAVVLECSVVYPESVVKSGEFEYNINDLYYASFYLSKRGILDQLPILFKRKQLYLLIICCEYEPDHMDGKAYGFVGSKLPKLNSHFYMWVLAYMMVVEKVGDSVSRVGLMVCSWYGARDFASFQKKIGAVREKVRLI</sequence>